<dbReference type="EMBL" id="JALJOU010000043">
    <property type="protein sequence ID" value="KAK9831950.1"/>
    <property type="molecule type" value="Genomic_DNA"/>
</dbReference>
<protein>
    <recommendedName>
        <fullName evidence="5">t-SNARE coiled-coil homology domain-containing protein</fullName>
    </recommendedName>
</protein>
<evidence type="ECO:0000313" key="7">
    <source>
        <dbReference type="Proteomes" id="UP001445335"/>
    </source>
</evidence>
<dbReference type="GO" id="GO:0012505">
    <property type="term" value="C:endomembrane system"/>
    <property type="evidence" value="ECO:0007669"/>
    <property type="project" value="TreeGrafter"/>
</dbReference>
<dbReference type="Proteomes" id="UP001445335">
    <property type="component" value="Unassembled WGS sequence"/>
</dbReference>
<evidence type="ECO:0000256" key="3">
    <source>
        <dbReference type="SAM" id="Coils"/>
    </source>
</evidence>
<dbReference type="PANTHER" id="PTHR19957">
    <property type="entry name" value="SYNTAXIN"/>
    <property type="match status" value="1"/>
</dbReference>
<dbReference type="InterPro" id="IPR000727">
    <property type="entry name" value="T_SNARE_dom"/>
</dbReference>
<dbReference type="GO" id="GO:0000149">
    <property type="term" value="F:SNARE binding"/>
    <property type="evidence" value="ECO:0007669"/>
    <property type="project" value="TreeGrafter"/>
</dbReference>
<keyword evidence="4" id="KW-0812">Transmembrane</keyword>
<proteinExistence type="inferred from homology"/>
<dbReference type="GO" id="GO:0031201">
    <property type="term" value="C:SNARE complex"/>
    <property type="evidence" value="ECO:0007669"/>
    <property type="project" value="TreeGrafter"/>
</dbReference>
<dbReference type="Gene3D" id="1.20.5.110">
    <property type="match status" value="1"/>
</dbReference>
<dbReference type="GO" id="GO:0006906">
    <property type="term" value="P:vesicle fusion"/>
    <property type="evidence" value="ECO:0007669"/>
    <property type="project" value="TreeGrafter"/>
</dbReference>
<dbReference type="PROSITE" id="PS00914">
    <property type="entry name" value="SYNTAXIN"/>
    <property type="match status" value="1"/>
</dbReference>
<dbReference type="InterPro" id="IPR006012">
    <property type="entry name" value="Syntaxin/epimorphin_CS"/>
</dbReference>
<dbReference type="CDD" id="cd15840">
    <property type="entry name" value="SNARE_Qa"/>
    <property type="match status" value="1"/>
</dbReference>
<evidence type="ECO:0000256" key="4">
    <source>
        <dbReference type="SAM" id="Phobius"/>
    </source>
</evidence>
<dbReference type="GO" id="GO:0048278">
    <property type="term" value="P:vesicle docking"/>
    <property type="evidence" value="ECO:0007669"/>
    <property type="project" value="TreeGrafter"/>
</dbReference>
<comment type="caution">
    <text evidence="6">The sequence shown here is derived from an EMBL/GenBank/DDBJ whole genome shotgun (WGS) entry which is preliminary data.</text>
</comment>
<dbReference type="InterPro" id="IPR045242">
    <property type="entry name" value="Syntaxin"/>
</dbReference>
<evidence type="ECO:0000313" key="6">
    <source>
        <dbReference type="EMBL" id="KAK9831950.1"/>
    </source>
</evidence>
<feature type="domain" description="T-SNARE coiled-coil homology" evidence="5">
    <location>
        <begin position="180"/>
        <end position="242"/>
    </location>
</feature>
<keyword evidence="2" id="KW-0813">Transport</keyword>
<sequence>MSYQAVARGERELRAYGAPHSEADRAIKELIADVFRLQTEVTRLRASVDRLGGPRDTVELRHKVGADITRLQEDAKGIKERLKREHSEHKSVQTTKILSNFETVLKDLQAAMKLARNKEAASLPRRPEDDAAAAAAAAAAAQEAVERGQAREGDVERQALLQKQRQVEAAVLDGEMTYNEALIEERDQGITEIAQQIGEVNEIFQDLAVLVNDQGMMLDDIESNITRTADRTAEAGGQLRAAERSQRGSRNKMCFILLIVGAILAVIVFVSVLMR</sequence>
<name>A0AAW1RES2_9CHLO</name>
<dbReference type="Pfam" id="PF14523">
    <property type="entry name" value="Syntaxin_2"/>
    <property type="match status" value="1"/>
</dbReference>
<dbReference type="GO" id="GO:0006886">
    <property type="term" value="P:intracellular protein transport"/>
    <property type="evidence" value="ECO:0007669"/>
    <property type="project" value="InterPro"/>
</dbReference>
<evidence type="ECO:0000259" key="5">
    <source>
        <dbReference type="PROSITE" id="PS50192"/>
    </source>
</evidence>
<evidence type="ECO:0000256" key="2">
    <source>
        <dbReference type="ARBA" id="ARBA00022927"/>
    </source>
</evidence>
<keyword evidence="4" id="KW-0472">Membrane</keyword>
<evidence type="ECO:0000256" key="1">
    <source>
        <dbReference type="ARBA" id="ARBA00009063"/>
    </source>
</evidence>
<feature type="coiled-coil region" evidence="3">
    <location>
        <begin position="68"/>
        <end position="118"/>
    </location>
</feature>
<dbReference type="GO" id="GO:0005484">
    <property type="term" value="F:SNAP receptor activity"/>
    <property type="evidence" value="ECO:0007669"/>
    <property type="project" value="InterPro"/>
</dbReference>
<keyword evidence="2" id="KW-0653">Protein transport</keyword>
<dbReference type="InterPro" id="IPR006011">
    <property type="entry name" value="Syntaxin_N"/>
</dbReference>
<dbReference type="Pfam" id="PF05739">
    <property type="entry name" value="SNARE"/>
    <property type="match status" value="1"/>
</dbReference>
<feature type="transmembrane region" description="Helical" evidence="4">
    <location>
        <begin position="254"/>
        <end position="274"/>
    </location>
</feature>
<reference evidence="6 7" key="1">
    <citation type="journal article" date="2024" name="Nat. Commun.">
        <title>Phylogenomics reveals the evolutionary origins of lichenization in chlorophyte algae.</title>
        <authorList>
            <person name="Puginier C."/>
            <person name="Libourel C."/>
            <person name="Otte J."/>
            <person name="Skaloud P."/>
            <person name="Haon M."/>
            <person name="Grisel S."/>
            <person name="Petersen M."/>
            <person name="Berrin J.G."/>
            <person name="Delaux P.M."/>
            <person name="Dal Grande F."/>
            <person name="Keller J."/>
        </authorList>
    </citation>
    <scope>NUCLEOTIDE SEQUENCE [LARGE SCALE GENOMIC DNA]</scope>
    <source>
        <strain evidence="6 7">SAG 245.80</strain>
    </source>
</reference>
<dbReference type="PROSITE" id="PS50192">
    <property type="entry name" value="T_SNARE"/>
    <property type="match status" value="1"/>
</dbReference>
<dbReference type="SMART" id="SM00397">
    <property type="entry name" value="t_SNARE"/>
    <property type="match status" value="1"/>
</dbReference>
<dbReference type="InterPro" id="IPR010989">
    <property type="entry name" value="SNARE"/>
</dbReference>
<accession>A0AAW1RES2</accession>
<keyword evidence="7" id="KW-1185">Reference proteome</keyword>
<comment type="similarity">
    <text evidence="1">Belongs to the syntaxin family.</text>
</comment>
<organism evidence="6 7">
    <name type="scientific">Elliptochloris bilobata</name>
    <dbReference type="NCBI Taxonomy" id="381761"/>
    <lineage>
        <taxon>Eukaryota</taxon>
        <taxon>Viridiplantae</taxon>
        <taxon>Chlorophyta</taxon>
        <taxon>core chlorophytes</taxon>
        <taxon>Trebouxiophyceae</taxon>
        <taxon>Trebouxiophyceae incertae sedis</taxon>
        <taxon>Elliptochloris clade</taxon>
        <taxon>Elliptochloris</taxon>
    </lineage>
</organism>
<dbReference type="AlphaFoldDB" id="A0AAW1RES2"/>
<dbReference type="Gene3D" id="1.20.58.70">
    <property type="match status" value="1"/>
</dbReference>
<keyword evidence="4" id="KW-1133">Transmembrane helix</keyword>
<keyword evidence="3" id="KW-0175">Coiled coil</keyword>
<dbReference type="PANTHER" id="PTHR19957:SF38">
    <property type="entry name" value="LD27581P"/>
    <property type="match status" value="1"/>
</dbReference>
<dbReference type="SUPFAM" id="SSF47661">
    <property type="entry name" value="t-snare proteins"/>
    <property type="match status" value="1"/>
</dbReference>
<gene>
    <name evidence="6" type="ORF">WJX81_002160</name>
</gene>